<dbReference type="AlphaFoldDB" id="A0A0E0JFF5"/>
<dbReference type="Pfam" id="PF00076">
    <property type="entry name" value="RRM_1"/>
    <property type="match status" value="2"/>
</dbReference>
<dbReference type="HOGENOM" id="CLU_042473_0_0_1"/>
<feature type="domain" description="RRM" evidence="2">
    <location>
        <begin position="123"/>
        <end position="198"/>
    </location>
</feature>
<dbReference type="Gramene" id="OPUNC01G06690.1">
    <property type="protein sequence ID" value="OPUNC01G06690.1"/>
    <property type="gene ID" value="OPUNC01G06690"/>
</dbReference>
<dbReference type="Gene3D" id="3.30.70.330">
    <property type="match status" value="2"/>
</dbReference>
<dbReference type="FunFam" id="3.30.70.330:FF:000530">
    <property type="entry name" value="Polyadenylate-binding protein-interacting protein 11"/>
    <property type="match status" value="1"/>
</dbReference>
<evidence type="ECO:0000313" key="3">
    <source>
        <dbReference type="EnsemblPlants" id="OPUNC01G06690.1"/>
    </source>
</evidence>
<dbReference type="SUPFAM" id="SSF54928">
    <property type="entry name" value="RNA-binding domain, RBD"/>
    <property type="match status" value="1"/>
</dbReference>
<organism evidence="3">
    <name type="scientific">Oryza punctata</name>
    <name type="common">Red rice</name>
    <dbReference type="NCBI Taxonomy" id="4537"/>
    <lineage>
        <taxon>Eukaryota</taxon>
        <taxon>Viridiplantae</taxon>
        <taxon>Streptophyta</taxon>
        <taxon>Embryophyta</taxon>
        <taxon>Tracheophyta</taxon>
        <taxon>Spermatophyta</taxon>
        <taxon>Magnoliopsida</taxon>
        <taxon>Liliopsida</taxon>
        <taxon>Poales</taxon>
        <taxon>Poaceae</taxon>
        <taxon>BOP clade</taxon>
        <taxon>Oryzoideae</taxon>
        <taxon>Oryzeae</taxon>
        <taxon>Oryzinae</taxon>
        <taxon>Oryza</taxon>
    </lineage>
</organism>
<evidence type="ECO:0000313" key="4">
    <source>
        <dbReference type="Proteomes" id="UP000026962"/>
    </source>
</evidence>
<dbReference type="Pfam" id="PF07145">
    <property type="entry name" value="PAM2"/>
    <property type="match status" value="1"/>
</dbReference>
<dbReference type="SMART" id="SM00360">
    <property type="entry name" value="RRM"/>
    <property type="match status" value="2"/>
</dbReference>
<dbReference type="PANTHER" id="PTHR32343">
    <property type="entry name" value="SERINE/ARGININE-RICH SPLICING FACTOR"/>
    <property type="match status" value="1"/>
</dbReference>
<dbReference type="eggNOG" id="KOG0118">
    <property type="taxonomic scope" value="Eukaryota"/>
</dbReference>
<accession>A0A0E0JFF5</accession>
<dbReference type="EnsemblPlants" id="OPUNC01G06690.1">
    <property type="protein sequence ID" value="OPUNC01G06690.1"/>
    <property type="gene ID" value="OPUNC01G06690"/>
</dbReference>
<sequence>MAAVAGGSRAAPPADSAAVAAAAKEAEYQTGVQKLVDLLSKLNPAAKEFIPSSAAVSSPSRKALSADAPVFDYNSIGCWNGGGKESGADAYQQRRRRNVYLSQGRRRMNERSRHADREDSIRRTVYVSDIDHTVTEERLADIFSNCGQVVDCRICGDPHSVLRFAFIEFADEEGARTALNLGGTMLGFYPVRVLPSKTAILPVNPKFLPRTEDEKEMVIRTVYCTNIDKKVTQLDVKNFFEELCGEVSRLRLLGDNVHSTRIAFVEFVHGEPFEDTSEAAFKSGGVELTA</sequence>
<dbReference type="InterPro" id="IPR012677">
    <property type="entry name" value="Nucleotide-bd_a/b_plait_sf"/>
</dbReference>
<dbReference type="InterPro" id="IPR035979">
    <property type="entry name" value="RBD_domain_sf"/>
</dbReference>
<dbReference type="Proteomes" id="UP000026962">
    <property type="component" value="Chromosome 1"/>
</dbReference>
<protein>
    <recommendedName>
        <fullName evidence="2">RRM domain-containing protein</fullName>
    </recommendedName>
</protein>
<dbReference type="PANTHER" id="PTHR32343:SF67">
    <property type="entry name" value="OS01G0209400 PROTEIN"/>
    <property type="match status" value="1"/>
</dbReference>
<dbReference type="InterPro" id="IPR000504">
    <property type="entry name" value="RRM_dom"/>
</dbReference>
<dbReference type="GO" id="GO:0003723">
    <property type="term" value="F:RNA binding"/>
    <property type="evidence" value="ECO:0007669"/>
    <property type="project" value="UniProtKB-UniRule"/>
</dbReference>
<keyword evidence="4" id="KW-1185">Reference proteome</keyword>
<keyword evidence="1" id="KW-0694">RNA-binding</keyword>
<evidence type="ECO:0000256" key="1">
    <source>
        <dbReference type="PROSITE-ProRule" id="PRU00176"/>
    </source>
</evidence>
<reference evidence="3" key="2">
    <citation type="submission" date="2018-05" db="EMBL/GenBank/DDBJ databases">
        <title>OpunRS2 (Oryza punctata Reference Sequence Version 2).</title>
        <authorList>
            <person name="Zhang J."/>
            <person name="Kudrna D."/>
            <person name="Lee S."/>
            <person name="Talag J."/>
            <person name="Welchert J."/>
            <person name="Wing R.A."/>
        </authorList>
    </citation>
    <scope>NUCLEOTIDE SEQUENCE [LARGE SCALE GENOMIC DNA]</scope>
</reference>
<dbReference type="InterPro" id="IPR034823">
    <property type="entry name" value="CID8-like_RRM1"/>
</dbReference>
<proteinExistence type="predicted"/>
<dbReference type="STRING" id="4537.A0A0E0JFF5"/>
<evidence type="ECO:0000259" key="2">
    <source>
        <dbReference type="PROSITE" id="PS50102"/>
    </source>
</evidence>
<name>A0A0E0JFF5_ORYPU</name>
<dbReference type="CDD" id="cd12459">
    <property type="entry name" value="RRM1_CID8_like"/>
    <property type="match status" value="1"/>
</dbReference>
<dbReference type="InterPro" id="IPR009818">
    <property type="entry name" value="PAM2_motif"/>
</dbReference>
<dbReference type="OMA" id="ENFANNR"/>
<reference evidence="3" key="1">
    <citation type="submission" date="2015-04" db="UniProtKB">
        <authorList>
            <consortium name="EnsemblPlants"/>
        </authorList>
    </citation>
    <scope>IDENTIFICATION</scope>
</reference>
<dbReference type="PROSITE" id="PS50102">
    <property type="entry name" value="RRM"/>
    <property type="match status" value="2"/>
</dbReference>
<feature type="domain" description="RRM" evidence="2">
    <location>
        <begin position="220"/>
        <end position="290"/>
    </location>
</feature>